<sequence>MAQSSAESDSESAYDRLLTKYKRIANVENAGGILSWDQQVVMPDEGTPARSQQMSAL</sequence>
<dbReference type="GO" id="GO:0006508">
    <property type="term" value="P:proteolysis"/>
    <property type="evidence" value="ECO:0007669"/>
    <property type="project" value="InterPro"/>
</dbReference>
<accession>A0A558G7Y4</accession>
<dbReference type="EMBL" id="VMTR01000133">
    <property type="protein sequence ID" value="TVT93880.1"/>
    <property type="molecule type" value="Genomic_DNA"/>
</dbReference>
<keyword evidence="1" id="KW-0645">Protease</keyword>
<name>A0A558G7Y4_HALVO</name>
<keyword evidence="1" id="KW-0121">Carboxypeptidase</keyword>
<dbReference type="Pfam" id="PF02074">
    <property type="entry name" value="Peptidase_M32"/>
    <property type="match status" value="1"/>
</dbReference>
<evidence type="ECO:0000313" key="2">
    <source>
        <dbReference type="Proteomes" id="UP000320212"/>
    </source>
</evidence>
<proteinExistence type="predicted"/>
<feature type="non-terminal residue" evidence="1">
    <location>
        <position position="57"/>
    </location>
</feature>
<gene>
    <name evidence="1" type="ORF">FQA18_14925</name>
</gene>
<keyword evidence="1" id="KW-0378">Hydrolase</keyword>
<dbReference type="InterPro" id="IPR001333">
    <property type="entry name" value="Peptidase_M32_Taq"/>
</dbReference>
<dbReference type="Gene3D" id="1.10.1370.30">
    <property type="match status" value="1"/>
</dbReference>
<dbReference type="PROSITE" id="PS52034">
    <property type="entry name" value="PEPTIDASE_M32"/>
    <property type="match status" value="1"/>
</dbReference>
<dbReference type="AlphaFoldDB" id="A0A558G7Y4"/>
<dbReference type="GO" id="GO:0004181">
    <property type="term" value="F:metallocarboxypeptidase activity"/>
    <property type="evidence" value="ECO:0007669"/>
    <property type="project" value="InterPro"/>
</dbReference>
<reference evidence="1 2" key="1">
    <citation type="submission" date="2019-07" db="EMBL/GenBank/DDBJ databases">
        <title>Draft genome sequence of Haloferax volcanii SS0101, isolated from salt farm in Samut Sakhon, Thailand.</title>
        <authorList>
            <person name="Wanthongcharoen S."/>
            <person name="Yamprayoonswat W."/>
            <person name="Ruangsuj P."/>
            <person name="Thongpramul N."/>
            <person name="Jumpathong W."/>
            <person name="Sittihan S."/>
            <person name="Kanjanavas P."/>
            <person name="Yasawong M."/>
        </authorList>
    </citation>
    <scope>NUCLEOTIDE SEQUENCE [LARGE SCALE GENOMIC DNA]</scope>
    <source>
        <strain evidence="1 2">SS0101</strain>
    </source>
</reference>
<protein>
    <submittedName>
        <fullName evidence="1">Carboxypeptidase M32</fullName>
    </submittedName>
</protein>
<organism evidence="1 2">
    <name type="scientific">Haloferax volcanii</name>
    <name type="common">Halobacterium volcanii</name>
    <dbReference type="NCBI Taxonomy" id="2246"/>
    <lineage>
        <taxon>Archaea</taxon>
        <taxon>Methanobacteriati</taxon>
        <taxon>Methanobacteriota</taxon>
        <taxon>Stenosarchaea group</taxon>
        <taxon>Halobacteria</taxon>
        <taxon>Halobacteriales</taxon>
        <taxon>Haloferacaceae</taxon>
        <taxon>Haloferax</taxon>
    </lineage>
</organism>
<comment type="caution">
    <text evidence="1">The sequence shown here is derived from an EMBL/GenBank/DDBJ whole genome shotgun (WGS) entry which is preliminary data.</text>
</comment>
<evidence type="ECO:0000313" key="1">
    <source>
        <dbReference type="EMBL" id="TVT93880.1"/>
    </source>
</evidence>
<dbReference type="Proteomes" id="UP000320212">
    <property type="component" value="Unassembled WGS sequence"/>
</dbReference>